<comment type="caution">
    <text evidence="1">The sequence shown here is derived from an EMBL/GenBank/DDBJ whole genome shotgun (WGS) entry which is preliminary data.</text>
</comment>
<reference evidence="1 2" key="1">
    <citation type="submission" date="2016-07" db="EMBL/GenBank/DDBJ databases">
        <title>Pervasive Adenine N6-methylation of Active Genes in Fungi.</title>
        <authorList>
            <consortium name="DOE Joint Genome Institute"/>
            <person name="Mondo S.J."/>
            <person name="Dannebaum R.O."/>
            <person name="Kuo R.C."/>
            <person name="Labutti K."/>
            <person name="Haridas S."/>
            <person name="Kuo A."/>
            <person name="Salamov A."/>
            <person name="Ahrendt S.R."/>
            <person name="Lipzen A."/>
            <person name="Sullivan W."/>
            <person name="Andreopoulos W.B."/>
            <person name="Clum A."/>
            <person name="Lindquist E."/>
            <person name="Daum C."/>
            <person name="Ramamoorthy G.K."/>
            <person name="Gryganskyi A."/>
            <person name="Culley D."/>
            <person name="Magnuson J.K."/>
            <person name="James T.Y."/>
            <person name="O'Malley M.A."/>
            <person name="Stajich J.E."/>
            <person name="Spatafora J.W."/>
            <person name="Visel A."/>
            <person name="Grigoriev I.V."/>
        </authorList>
    </citation>
    <scope>NUCLEOTIDE SEQUENCE [LARGE SCALE GENOMIC DNA]</scope>
    <source>
        <strain evidence="1 2">JEL800</strain>
    </source>
</reference>
<dbReference type="Proteomes" id="UP000193642">
    <property type="component" value="Unassembled WGS sequence"/>
</dbReference>
<gene>
    <name evidence="1" type="ORF">BCR33DRAFT_131072</name>
</gene>
<name>A0A1Y2CHP9_9FUNG</name>
<sequence>MHLFKRLVPQNGGRGHSRFSHYAFQLSNALLNNIPTRRFQIAKLLTDQSSHLTSMSIPIVTAATLAAAGIEQRHYPSPTCRS</sequence>
<protein>
    <submittedName>
        <fullName evidence="1">Uncharacterized protein</fullName>
    </submittedName>
</protein>
<dbReference type="AlphaFoldDB" id="A0A1Y2CHP9"/>
<accession>A0A1Y2CHP9</accession>
<evidence type="ECO:0000313" key="2">
    <source>
        <dbReference type="Proteomes" id="UP000193642"/>
    </source>
</evidence>
<evidence type="ECO:0000313" key="1">
    <source>
        <dbReference type="EMBL" id="ORY46559.1"/>
    </source>
</evidence>
<keyword evidence="2" id="KW-1185">Reference proteome</keyword>
<organism evidence="1 2">
    <name type="scientific">Rhizoclosmatium globosum</name>
    <dbReference type="NCBI Taxonomy" id="329046"/>
    <lineage>
        <taxon>Eukaryota</taxon>
        <taxon>Fungi</taxon>
        <taxon>Fungi incertae sedis</taxon>
        <taxon>Chytridiomycota</taxon>
        <taxon>Chytridiomycota incertae sedis</taxon>
        <taxon>Chytridiomycetes</taxon>
        <taxon>Chytridiales</taxon>
        <taxon>Chytriomycetaceae</taxon>
        <taxon>Rhizoclosmatium</taxon>
    </lineage>
</organism>
<proteinExistence type="predicted"/>
<dbReference type="EMBL" id="MCGO01000016">
    <property type="protein sequence ID" value="ORY46559.1"/>
    <property type="molecule type" value="Genomic_DNA"/>
</dbReference>